<keyword evidence="1" id="KW-1133">Transmembrane helix</keyword>
<dbReference type="AlphaFoldDB" id="A0A654LWX8"/>
<evidence type="ECO:0000256" key="1">
    <source>
        <dbReference type="SAM" id="Phobius"/>
    </source>
</evidence>
<evidence type="ECO:0000313" key="2">
    <source>
        <dbReference type="EMBL" id="ALI34741.1"/>
    </source>
</evidence>
<dbReference type="GeneID" id="60420698"/>
<reference evidence="3" key="1">
    <citation type="submission" date="2015-10" db="EMBL/GenBank/DDBJ databases">
        <title>Niche specialization of a soil ammonia-oxidizing archaeon, Candidatus Nitrosocosmicus oleophilus.</title>
        <authorList>
            <person name="Jung M.-Y."/>
            <person name="Rhee S.-K."/>
        </authorList>
    </citation>
    <scope>NUCLEOTIDE SEQUENCE [LARGE SCALE GENOMIC DNA]</scope>
    <source>
        <strain evidence="3">MY3</strain>
    </source>
</reference>
<feature type="transmembrane region" description="Helical" evidence="1">
    <location>
        <begin position="78"/>
        <end position="99"/>
    </location>
</feature>
<sequence length="109" mass="11814">MRSVGRAISVFVGALIASWLLGQSLPPVVIASLCAISLVTASATISSRWYISPAFTTFLVFWSVLYGDPTSANIEYHFDERVLGTLLGVSLAYFFGILIPNISSRIRQG</sequence>
<evidence type="ECO:0000313" key="3">
    <source>
        <dbReference type="Proteomes" id="UP000058925"/>
    </source>
</evidence>
<organism evidence="2 3">
    <name type="scientific">Candidatus Nitrosocosmicus oleophilus</name>
    <dbReference type="NCBI Taxonomy" id="1353260"/>
    <lineage>
        <taxon>Archaea</taxon>
        <taxon>Nitrososphaerota</taxon>
        <taxon>Nitrososphaeria</taxon>
        <taxon>Nitrososphaerales</taxon>
        <taxon>Nitrososphaeraceae</taxon>
        <taxon>Candidatus Nitrosocosmicus</taxon>
    </lineage>
</organism>
<accession>A0A654LWX8</accession>
<dbReference type="Proteomes" id="UP000058925">
    <property type="component" value="Chromosome"/>
</dbReference>
<feature type="transmembrane region" description="Helical" evidence="1">
    <location>
        <begin position="47"/>
        <end position="66"/>
    </location>
</feature>
<evidence type="ECO:0008006" key="4">
    <source>
        <dbReference type="Google" id="ProtNLM"/>
    </source>
</evidence>
<dbReference type="KEGG" id="taa:NMY3_00529"/>
<keyword evidence="3" id="KW-1185">Reference proteome</keyword>
<dbReference type="EMBL" id="CP012850">
    <property type="protein sequence ID" value="ALI34741.1"/>
    <property type="molecule type" value="Genomic_DNA"/>
</dbReference>
<name>A0A654LWX8_9ARCH</name>
<gene>
    <name evidence="2" type="ORF">NMY3_00529</name>
</gene>
<protein>
    <recommendedName>
        <fullName evidence="4">Fusaric acid resistance protein family protein</fullName>
    </recommendedName>
</protein>
<dbReference type="RefSeq" id="WP_196817349.1">
    <property type="nucleotide sequence ID" value="NZ_CP012850.1"/>
</dbReference>
<proteinExistence type="predicted"/>
<keyword evidence="1" id="KW-0812">Transmembrane</keyword>
<keyword evidence="1" id="KW-0472">Membrane</keyword>